<sequence length="1325" mass="141277">MTDSSPTPASRPDEASATAKTLPPRKGRFWRWLAAGLLALVALLLLAAGTAWVWTGRDTALSSTLELARRWLPAGQTLEVRGVRGSLHQGGHIAWLRWQGPALSVEAHDIALRWQLAPLWQQRQVQIEQLHIARLDISQTPEPDKPPPQPLQQLLLPVSVALGFQVDQISWIKGPTSVQASALAGHYGYDGSSHQLKVERLSLAQGQYSAQARLQAQAPMALDVQVQGQVQTTLPKATQPLLAQAQAHVQGTLAGAGARLSLQASLRPQAQNNATAAEMIGAELAAQLAPWAAQPLQQVQADVRALNLAALWPQAPATALHGQLQLQPESASGWTVAVQLRNDSPGPWDRQRLPFSQLNAQAHYDGQQWHLPQALLQLGAGRVELQGRYTPATQMVQGSAQLQSLNPAALHSRLDAAPLNGWVRAQSPDGVAVDFSVDVRAAPAPAAGKMAGLPIQKIQVQGHWQAPTLDLQRVQVEALQAKLQADKVSLLWGPTPVVRGTFALTVPGAQWDASGLLGAVQGQGKLQGQVHHAERLRQWLQTLPGVPALLPGHSVQGQAQLALHWQGGWDSVRPPAAPRASSATPLRWEATLAIPTLVLAQPAASAEAPAQRLELTAVQAQASGSAQQATLRLDAQAGMAPYRATLHSQLQAQRDGNTATSPWKAQLSALQLQLQHQERAGRWNLTLDQALDAVWHPPTAGRVQAVLEVAAGQARITGPLPGAVQLQWQPLQSRWGTSGGMQLQTRGHLAGLPLAWVDALAPAKTPVLAAAGLASDHLLLEADWDIQTHPSLRAQLQVQRTQGDVQLLHEQGAATPAGLRQARLQLNAVDDNVRAQLVWDSAQAGQVQAQANTRLKREESGWVWTDDAPLAARVQAKLPDMGVWSVLAPPGWRIRGTLHADATLSGTRQAPRWQGHINADQLALRSLVDGVDLQEGRLRTVLRGDWLEITEWYWRGGKGSQARIAGYSGNLTAPPQEGGSLQGSGSIRWNDAGAGSGIHLDLQAQAQALQVLVRADRQVSVSGALRAQLAQGQLTLRGQLQVDRAAILLPDATAPRLGADVEVRSARKLAVAAARPAPAPSTPAQTRKPIDMAITLDLGRDFALQGHGITTRLRGQLELRSSPVPDAPPRVTGEVQTEQGRYRAWGQMLDIETGLLRFSGKHDNPALDILAIRPNISVRAGVQVSGSAQAPLVRLYADPDLPDAEKLAWVVTGRSSAAGGAEAALLQQAALALLGKQGGGTGAVAGKLGLDEIGFKAADPGNAASTAAITLGKRLSSKLYVTYEHGLSGAVGLISVFYDLSRRLSLRGQTGSQSAIDIIYTVRHD</sequence>
<evidence type="ECO:0000313" key="9">
    <source>
        <dbReference type="Proteomes" id="UP000199766"/>
    </source>
</evidence>
<proteinExistence type="predicted"/>
<dbReference type="PANTHER" id="PTHR36985:SF1">
    <property type="entry name" value="TRANSLOCATION AND ASSEMBLY MODULE SUBUNIT TAMB"/>
    <property type="match status" value="1"/>
</dbReference>
<keyword evidence="9" id="KW-1185">Reference proteome</keyword>
<dbReference type="OrthoDB" id="5288149at2"/>
<feature type="region of interest" description="Disordered" evidence="5">
    <location>
        <begin position="1"/>
        <end position="20"/>
    </location>
</feature>
<dbReference type="InterPro" id="IPR007452">
    <property type="entry name" value="TamB_C"/>
</dbReference>
<name>A0A1H9P3W9_9BURK</name>
<dbReference type="GO" id="GO:0009306">
    <property type="term" value="P:protein secretion"/>
    <property type="evidence" value="ECO:0007669"/>
    <property type="project" value="InterPro"/>
</dbReference>
<keyword evidence="2 6" id="KW-0812">Transmembrane</keyword>
<keyword evidence="4 6" id="KW-0472">Membrane</keyword>
<dbReference type="Proteomes" id="UP000199766">
    <property type="component" value="Unassembled WGS sequence"/>
</dbReference>
<evidence type="ECO:0000259" key="7">
    <source>
        <dbReference type="Pfam" id="PF04357"/>
    </source>
</evidence>
<dbReference type="STRING" id="180197.SAMN02982919_02365"/>
<protein>
    <submittedName>
        <fullName evidence="8">Autotransporter secretion inner membrane protein TamB</fullName>
    </submittedName>
</protein>
<feature type="transmembrane region" description="Helical" evidence="6">
    <location>
        <begin position="29"/>
        <end position="54"/>
    </location>
</feature>
<dbReference type="GO" id="GO:0097347">
    <property type="term" value="C:TAM protein secretion complex"/>
    <property type="evidence" value="ECO:0007669"/>
    <property type="project" value="TreeGrafter"/>
</dbReference>
<accession>A0A1H9P3W9</accession>
<reference evidence="8 9" key="1">
    <citation type="submission" date="2016-10" db="EMBL/GenBank/DDBJ databases">
        <authorList>
            <person name="de Groot N.N."/>
        </authorList>
    </citation>
    <scope>NUCLEOTIDE SEQUENCE [LARGE SCALE GENOMIC DNA]</scope>
    <source>
        <strain evidence="8 9">ATCC 35958</strain>
    </source>
</reference>
<dbReference type="EMBL" id="FOGD01000008">
    <property type="protein sequence ID" value="SER42994.1"/>
    <property type="molecule type" value="Genomic_DNA"/>
</dbReference>
<evidence type="ECO:0000256" key="5">
    <source>
        <dbReference type="SAM" id="MobiDB-lite"/>
    </source>
</evidence>
<evidence type="ECO:0000256" key="3">
    <source>
        <dbReference type="ARBA" id="ARBA00022989"/>
    </source>
</evidence>
<evidence type="ECO:0000256" key="6">
    <source>
        <dbReference type="SAM" id="Phobius"/>
    </source>
</evidence>
<evidence type="ECO:0000256" key="4">
    <source>
        <dbReference type="ARBA" id="ARBA00023136"/>
    </source>
</evidence>
<organism evidence="8 9">
    <name type="scientific">Giesbergeria anulus</name>
    <dbReference type="NCBI Taxonomy" id="180197"/>
    <lineage>
        <taxon>Bacteria</taxon>
        <taxon>Pseudomonadati</taxon>
        <taxon>Pseudomonadota</taxon>
        <taxon>Betaproteobacteria</taxon>
        <taxon>Burkholderiales</taxon>
        <taxon>Comamonadaceae</taxon>
        <taxon>Giesbergeria</taxon>
    </lineage>
</organism>
<evidence type="ECO:0000313" key="8">
    <source>
        <dbReference type="EMBL" id="SER42994.1"/>
    </source>
</evidence>
<feature type="domain" description="Translocation and assembly module TamB C-terminal" evidence="7">
    <location>
        <begin position="976"/>
        <end position="1323"/>
    </location>
</feature>
<dbReference type="GO" id="GO:0005886">
    <property type="term" value="C:plasma membrane"/>
    <property type="evidence" value="ECO:0007669"/>
    <property type="project" value="InterPro"/>
</dbReference>
<dbReference type="Pfam" id="PF04357">
    <property type="entry name" value="TamB"/>
    <property type="match status" value="1"/>
</dbReference>
<evidence type="ECO:0000256" key="2">
    <source>
        <dbReference type="ARBA" id="ARBA00022692"/>
    </source>
</evidence>
<evidence type="ECO:0000256" key="1">
    <source>
        <dbReference type="ARBA" id="ARBA00004167"/>
    </source>
</evidence>
<gene>
    <name evidence="8" type="ORF">SAMN02982919_02365</name>
</gene>
<keyword evidence="3 6" id="KW-1133">Transmembrane helix</keyword>
<dbReference type="RefSeq" id="WP_091457864.1">
    <property type="nucleotide sequence ID" value="NZ_FOGD01000008.1"/>
</dbReference>
<comment type="subcellular location">
    <subcellularLocation>
        <location evidence="1">Membrane</location>
        <topology evidence="1">Single-pass membrane protein</topology>
    </subcellularLocation>
</comment>
<dbReference type="PANTHER" id="PTHR36985">
    <property type="entry name" value="TRANSLOCATION AND ASSEMBLY MODULE SUBUNIT TAMB"/>
    <property type="match status" value="1"/>
</dbReference>